<protein>
    <submittedName>
        <fullName evidence="1">Uncharacterized protein</fullName>
    </submittedName>
</protein>
<dbReference type="AlphaFoldDB" id="A0A1M5EWC9"/>
<evidence type="ECO:0000313" key="2">
    <source>
        <dbReference type="Proteomes" id="UP000184144"/>
    </source>
</evidence>
<dbReference type="Proteomes" id="UP000184144">
    <property type="component" value="Unassembled WGS sequence"/>
</dbReference>
<dbReference type="RefSeq" id="WP_281250228.1">
    <property type="nucleotide sequence ID" value="NZ_FQUV01000016.1"/>
</dbReference>
<proteinExistence type="predicted"/>
<evidence type="ECO:0000313" key="1">
    <source>
        <dbReference type="EMBL" id="SHF83545.1"/>
    </source>
</evidence>
<name>A0A1M5EWC9_9RHOB</name>
<reference evidence="2" key="1">
    <citation type="submission" date="2016-11" db="EMBL/GenBank/DDBJ databases">
        <authorList>
            <person name="Varghese N."/>
            <person name="Submissions S."/>
        </authorList>
    </citation>
    <scope>NUCLEOTIDE SEQUENCE [LARGE SCALE GENOMIC DNA]</scope>
    <source>
        <strain evidence="2">DSM 100566</strain>
    </source>
</reference>
<accession>A0A1M5EWC9</accession>
<organism evidence="1 2">
    <name type="scientific">Litoreibacter ascidiaceicola</name>
    <dbReference type="NCBI Taxonomy" id="1486859"/>
    <lineage>
        <taxon>Bacteria</taxon>
        <taxon>Pseudomonadati</taxon>
        <taxon>Pseudomonadota</taxon>
        <taxon>Alphaproteobacteria</taxon>
        <taxon>Rhodobacterales</taxon>
        <taxon>Roseobacteraceae</taxon>
        <taxon>Litoreibacter</taxon>
    </lineage>
</organism>
<sequence length="41" mass="4063">MGLRRERLNASAAVGGGGVGLKRPGTTVAAGMLLRVTVVAV</sequence>
<keyword evidence="2" id="KW-1185">Reference proteome</keyword>
<dbReference type="EMBL" id="FQUV01000016">
    <property type="protein sequence ID" value="SHF83545.1"/>
    <property type="molecule type" value="Genomic_DNA"/>
</dbReference>
<gene>
    <name evidence="1" type="ORF">SAMN05444273_1162</name>
</gene>